<evidence type="ECO:0000313" key="3">
    <source>
        <dbReference type="Proteomes" id="UP000266188"/>
    </source>
</evidence>
<dbReference type="OrthoDB" id="5399138at2759"/>
<accession>A0A3A2ZDK8</accession>
<dbReference type="EMBL" id="MVGC01000243">
    <property type="protein sequence ID" value="RJE21228.1"/>
    <property type="molecule type" value="Genomic_DNA"/>
</dbReference>
<feature type="region of interest" description="Disordered" evidence="1">
    <location>
        <begin position="75"/>
        <end position="98"/>
    </location>
</feature>
<evidence type="ECO:0000313" key="2">
    <source>
        <dbReference type="EMBL" id="RJE21228.1"/>
    </source>
</evidence>
<reference evidence="3" key="1">
    <citation type="submission" date="2017-02" db="EMBL/GenBank/DDBJ databases">
        <authorList>
            <person name="Tafer H."/>
            <person name="Lopandic K."/>
        </authorList>
    </citation>
    <scope>NUCLEOTIDE SEQUENCE [LARGE SCALE GENOMIC DNA]</scope>
    <source>
        <strain evidence="3">CBS 366.77</strain>
    </source>
</reference>
<proteinExistence type="predicted"/>
<feature type="compositionally biased region" description="Polar residues" evidence="1">
    <location>
        <begin position="85"/>
        <end position="96"/>
    </location>
</feature>
<organism evidence="2 3">
    <name type="scientific">Aspergillus sclerotialis</name>
    <dbReference type="NCBI Taxonomy" id="2070753"/>
    <lineage>
        <taxon>Eukaryota</taxon>
        <taxon>Fungi</taxon>
        <taxon>Dikarya</taxon>
        <taxon>Ascomycota</taxon>
        <taxon>Pezizomycotina</taxon>
        <taxon>Eurotiomycetes</taxon>
        <taxon>Eurotiomycetidae</taxon>
        <taxon>Eurotiales</taxon>
        <taxon>Aspergillaceae</taxon>
        <taxon>Aspergillus</taxon>
        <taxon>Aspergillus subgen. Polypaecilum</taxon>
    </lineage>
</organism>
<dbReference type="STRING" id="2070753.A0A3A2ZDK8"/>
<dbReference type="AlphaFoldDB" id="A0A3A2ZDK8"/>
<comment type="caution">
    <text evidence="2">The sequence shown here is derived from an EMBL/GenBank/DDBJ whole genome shotgun (WGS) entry which is preliminary data.</text>
</comment>
<sequence length="178" mass="20094">MNTWEERTDHIAGHFRQGAQMKDWSGEHGFPPSVAAQVVNSLPPYLIGEESQSIIPFSATNAHVRDHFAQISSRAQPLDEEKDGSQVQTVQNAPSETQEKSVLVSQLSSFTEVLTLHLSRYARKQMSQGVVPTDEMFQQESNRVLYDSEDSWNQTIADNPEWLYSFRHLHCGDNAPPP</sequence>
<name>A0A3A2ZDK8_9EURO</name>
<gene>
    <name evidence="2" type="ORF">PHISCL_06441</name>
</gene>
<protein>
    <submittedName>
        <fullName evidence="2">Uncharacterized protein</fullName>
    </submittedName>
</protein>
<keyword evidence="3" id="KW-1185">Reference proteome</keyword>
<dbReference type="Proteomes" id="UP000266188">
    <property type="component" value="Unassembled WGS sequence"/>
</dbReference>
<evidence type="ECO:0000256" key="1">
    <source>
        <dbReference type="SAM" id="MobiDB-lite"/>
    </source>
</evidence>